<evidence type="ECO:0000256" key="1">
    <source>
        <dbReference type="SAM" id="Coils"/>
    </source>
</evidence>
<evidence type="ECO:0000313" key="5">
    <source>
        <dbReference type="Proteomes" id="UP000284842"/>
    </source>
</evidence>
<feature type="compositionally biased region" description="Low complexity" evidence="2">
    <location>
        <begin position="1486"/>
        <end position="1508"/>
    </location>
</feature>
<dbReference type="Gene3D" id="1.20.5.930">
    <property type="entry name" value="Bicelle-embedded integrin alpha(iib) transmembrane segment"/>
    <property type="match status" value="1"/>
</dbReference>
<accession>A0A409W2R5</accession>
<feature type="compositionally biased region" description="Gly residues" evidence="2">
    <location>
        <begin position="1417"/>
        <end position="1428"/>
    </location>
</feature>
<feature type="region of interest" description="Disordered" evidence="2">
    <location>
        <begin position="1231"/>
        <end position="1276"/>
    </location>
</feature>
<feature type="compositionally biased region" description="Acidic residues" evidence="2">
    <location>
        <begin position="1328"/>
        <end position="1338"/>
    </location>
</feature>
<dbReference type="Proteomes" id="UP000284842">
    <property type="component" value="Unassembled WGS sequence"/>
</dbReference>
<feature type="region of interest" description="Disordered" evidence="2">
    <location>
        <begin position="1318"/>
        <end position="1396"/>
    </location>
</feature>
<sequence length="1508" mass="163402">MDELHTNRSPTPESPMTNSFYRASSTIDDLTTALTNFSRVPSPEPATSIRCCCGKEECENLKAWMSVKSRLNMLTMDKEVGQALLQRHEAYVRQCERDLQDKALAYTTSQESDEALRGAQVTNESLNRELDQLLKEKTQLEKTLNQALVNNEVTEVSNKTILQELQEAKSTISRLSAHHARSLGWDTRLSAAMKERDDMQQERDRKLQTEVRRLQICLEEKRQSRLELSDSIIQDARSRLESIRSSHHGYTAKVEQDELTTVLEALVEDNESLKRDNAELQHLLTEAREDLNTLQQEVDEQRANPLPHRSPVISPYSRHGHSGSLASTSWKDYMLSPKGRSESKHRRRQGSQQLHSNPNVLEPLTPLTLGASRSPLSPASSLAPFDTRWPPSGQRSPQYPPSHVSFEMDDDADNPLCDFSEAEKPKKHRPLLLLTRSRGVQTETTPNLGHMTPSPLPSYISSISPQDPHSESSSFSESLGATTMSNILERAFSLLNRLTQADPLTLTHRLKRQHLQGADVGHLSRTTINNIINEALNLRIHYRTLLEDDKTVTLCTRKDLRNLFKLIKDLFSEMGSIRSTLNDIILDPTCASMISERALNPGKTDKSEGREGISQGTTGWIEGISKLFVSSARNDQGLSTLPSITRVDSLRGRERSRAPRFVPKLGPALAASATTVNVEFTGTGVGRAVTSTFTPGETISTTTSMPVVSSNSQSLSTGLMDIFAGAPKSDADPWVILPSGPWALHKSQSFVKPTVSSTATIGRNGGRRQNRLSRQVDAVIDIGHPQQIDEVSEPDLVPPLLERTLRRRGLSDTSIHSTFVAHAEDGATSSNLPPSPRTPVGAVGPMSRIPAWSERASVLSVLTSTVRNLHRTAIGMVPQGPVDTPSKASQKPEQVVPKDSAPILPEENHSSVANPRSEGSSDRTPPGSPSPQTIPILTPETPLRRAPISTSRTSASHRETGPKVSIPSLSSRTTSSHVDATTTVDPVAGWRGRSNLQFHQRPGCLPTSTCKSFRLERIIMELLLPLLLLSSSTLVAGYSWTFKENPRQCSNLTISISGNDGKPPYRVLIIPSGPTPLPNNVEARRILDMPFPGNEAEISFLLPYPENALFVAVVSDSTGFGTGGTSVAAQVTHSDNTTCFDSSKSVSPPFVFSIEPPNQIVQCQSMRIWWNKDNVQGTPNFLGVIPGGESFSIPTGEITDVPAQGRGFSWTPSIRGGTAILLVGGDSRGNGTGGSVPGTVSSGINNDGSCLSDSSPSSTPGSPAGGTYPTSIDGGTTGGGKGGSNVGAIVGGIIGGLALLIVAILLLWFFRRKQKKQRRAKERPDLLTTDDDDDEEGDERNRRGRGSGVPTEPRRNELPEYYQPEPFMVPDPTLSSDMTGEELESRRPLSGGTSSFYTRTGTPDGLGGQSVAGSGMGYGWNGQHGGSSAGVSNTRKGGMRPMRPVNIIQHDDAGPSESAPAEGDVETIELPPAYTAVGKAKDPGVPNSTQNETSTSQPPTSSTPNNTT</sequence>
<keyword evidence="3" id="KW-0812">Transmembrane</keyword>
<dbReference type="EMBL" id="NHTK01005852">
    <property type="protein sequence ID" value="PPQ72775.1"/>
    <property type="molecule type" value="Genomic_DNA"/>
</dbReference>
<evidence type="ECO:0000256" key="3">
    <source>
        <dbReference type="SAM" id="Phobius"/>
    </source>
</evidence>
<evidence type="ECO:0000256" key="2">
    <source>
        <dbReference type="SAM" id="MobiDB-lite"/>
    </source>
</evidence>
<feature type="transmembrane region" description="Helical" evidence="3">
    <location>
        <begin position="1286"/>
        <end position="1310"/>
    </location>
</feature>
<organism evidence="4 5">
    <name type="scientific">Panaeolus cyanescens</name>
    <dbReference type="NCBI Taxonomy" id="181874"/>
    <lineage>
        <taxon>Eukaryota</taxon>
        <taxon>Fungi</taxon>
        <taxon>Dikarya</taxon>
        <taxon>Basidiomycota</taxon>
        <taxon>Agaricomycotina</taxon>
        <taxon>Agaricomycetes</taxon>
        <taxon>Agaricomycetidae</taxon>
        <taxon>Agaricales</taxon>
        <taxon>Agaricineae</taxon>
        <taxon>Galeropsidaceae</taxon>
        <taxon>Panaeolus</taxon>
    </lineage>
</organism>
<feature type="region of interest" description="Disordered" evidence="2">
    <location>
        <begin position="1"/>
        <end position="20"/>
    </location>
</feature>
<gene>
    <name evidence="4" type="ORF">CVT24_012801</name>
</gene>
<feature type="coiled-coil region" evidence="1">
    <location>
        <begin position="116"/>
        <end position="150"/>
    </location>
</feature>
<name>A0A409W2R5_9AGAR</name>
<feature type="compositionally biased region" description="Low complexity" evidence="2">
    <location>
        <begin position="457"/>
        <end position="477"/>
    </location>
</feature>
<dbReference type="InParanoid" id="A0A409W2R5"/>
<comment type="caution">
    <text evidence="4">The sequence shown here is derived from an EMBL/GenBank/DDBJ whole genome shotgun (WGS) entry which is preliminary data.</text>
</comment>
<dbReference type="OrthoDB" id="4088568at2759"/>
<keyword evidence="1" id="KW-0175">Coiled coil</keyword>
<feature type="region of interest" description="Disordered" evidence="2">
    <location>
        <begin position="1417"/>
        <end position="1508"/>
    </location>
</feature>
<feature type="compositionally biased region" description="Low complexity" evidence="2">
    <location>
        <begin position="1237"/>
        <end position="1274"/>
    </location>
</feature>
<protein>
    <submittedName>
        <fullName evidence="4">Uncharacterized protein</fullName>
    </submittedName>
</protein>
<reference evidence="4 5" key="1">
    <citation type="journal article" date="2018" name="Evol. Lett.">
        <title>Horizontal gene cluster transfer increased hallucinogenic mushroom diversity.</title>
        <authorList>
            <person name="Reynolds H.T."/>
            <person name="Vijayakumar V."/>
            <person name="Gluck-Thaler E."/>
            <person name="Korotkin H.B."/>
            <person name="Matheny P.B."/>
            <person name="Slot J.C."/>
        </authorList>
    </citation>
    <scope>NUCLEOTIDE SEQUENCE [LARGE SCALE GENOMIC DNA]</scope>
    <source>
        <strain evidence="4 5">2629</strain>
    </source>
</reference>
<dbReference type="STRING" id="181874.A0A409W2R5"/>
<proteinExistence type="predicted"/>
<feature type="region of interest" description="Disordered" evidence="2">
    <location>
        <begin position="300"/>
        <end position="424"/>
    </location>
</feature>
<keyword evidence="3" id="KW-0472">Membrane</keyword>
<feature type="region of interest" description="Disordered" evidence="2">
    <location>
        <begin position="876"/>
        <end position="986"/>
    </location>
</feature>
<feature type="region of interest" description="Disordered" evidence="2">
    <location>
        <begin position="443"/>
        <end position="477"/>
    </location>
</feature>
<keyword evidence="5" id="KW-1185">Reference proteome</keyword>
<feature type="compositionally biased region" description="Low complexity" evidence="2">
    <location>
        <begin position="369"/>
        <end position="384"/>
    </location>
</feature>
<feature type="compositionally biased region" description="Polar residues" evidence="2">
    <location>
        <begin position="7"/>
        <end position="20"/>
    </location>
</feature>
<feature type="compositionally biased region" description="Polar residues" evidence="2">
    <location>
        <begin position="350"/>
        <end position="359"/>
    </location>
</feature>
<keyword evidence="3" id="KW-1133">Transmembrane helix</keyword>
<feature type="compositionally biased region" description="Low complexity" evidence="2">
    <location>
        <begin position="965"/>
        <end position="976"/>
    </location>
</feature>
<evidence type="ECO:0000313" key="4">
    <source>
        <dbReference type="EMBL" id="PPQ72775.1"/>
    </source>
</evidence>